<evidence type="ECO:0000259" key="9">
    <source>
        <dbReference type="Pfam" id="PF12821"/>
    </source>
</evidence>
<name>A0ABV1GY38_9BACT</name>
<dbReference type="Pfam" id="PF12821">
    <property type="entry name" value="ThrE_2"/>
    <property type="match status" value="1"/>
</dbReference>
<dbReference type="InterPro" id="IPR050539">
    <property type="entry name" value="ThrE_Dicarb/AminoAcid_Exp"/>
</dbReference>
<keyword evidence="6 8" id="KW-0472">Membrane</keyword>
<evidence type="ECO:0000256" key="3">
    <source>
        <dbReference type="ARBA" id="ARBA00022519"/>
    </source>
</evidence>
<evidence type="ECO:0000256" key="7">
    <source>
        <dbReference type="ARBA" id="ARBA00034125"/>
    </source>
</evidence>
<dbReference type="EMBL" id="JBBMFL010000011">
    <property type="protein sequence ID" value="MEQ2545324.1"/>
    <property type="molecule type" value="Genomic_DNA"/>
</dbReference>
<dbReference type="Proteomes" id="UP001460202">
    <property type="component" value="Unassembled WGS sequence"/>
</dbReference>
<comment type="subcellular location">
    <subcellularLocation>
        <location evidence="1">Cell membrane</location>
        <topology evidence="1">Multi-pass membrane protein</topology>
    </subcellularLocation>
</comment>
<keyword evidence="4 8" id="KW-0812">Transmembrane</keyword>
<dbReference type="PANTHER" id="PTHR34390">
    <property type="entry name" value="UPF0442 PROTEIN YJJB-RELATED"/>
    <property type="match status" value="1"/>
</dbReference>
<accession>A0ABV1GY38</accession>
<keyword evidence="5 8" id="KW-1133">Transmembrane helix</keyword>
<proteinExistence type="inferred from homology"/>
<evidence type="ECO:0000256" key="4">
    <source>
        <dbReference type="ARBA" id="ARBA00022692"/>
    </source>
</evidence>
<feature type="transmembrane region" description="Helical" evidence="8">
    <location>
        <begin position="30"/>
        <end position="49"/>
    </location>
</feature>
<gene>
    <name evidence="10" type="ORF">WMO46_10260</name>
</gene>
<keyword evidence="3" id="KW-0997">Cell inner membrane</keyword>
<evidence type="ECO:0000313" key="10">
    <source>
        <dbReference type="EMBL" id="MEQ2545324.1"/>
    </source>
</evidence>
<feature type="transmembrane region" description="Helical" evidence="8">
    <location>
        <begin position="130"/>
        <end position="151"/>
    </location>
</feature>
<keyword evidence="2" id="KW-1003">Cell membrane</keyword>
<organism evidence="10 11">
    <name type="scientific">Alistipes intestinihominis</name>
    <dbReference type="NCBI Taxonomy" id="3133172"/>
    <lineage>
        <taxon>Bacteria</taxon>
        <taxon>Pseudomonadati</taxon>
        <taxon>Bacteroidota</taxon>
        <taxon>Bacteroidia</taxon>
        <taxon>Bacteroidales</taxon>
        <taxon>Rikenellaceae</taxon>
        <taxon>Alistipes</taxon>
    </lineage>
</organism>
<evidence type="ECO:0000256" key="2">
    <source>
        <dbReference type="ARBA" id="ARBA00022475"/>
    </source>
</evidence>
<feature type="transmembrane region" description="Helical" evidence="8">
    <location>
        <begin position="81"/>
        <end position="99"/>
    </location>
</feature>
<sequence length="167" mass="17776">MMLPEILSDGFFAAVAAIGFGAISDPPMRAFPVIALLAAVGHALRFVLMQGGVDIATASLCASVVIGVGSLLLGGRIRCPMTVLFIPALLPMIPGMYAYKTVFATIMFMQHLGDAAASAQYLQEILRNGFVTFCVIFMLAAGAAAPIFLFNKRAHSLTRDKKHISEQ</sequence>
<comment type="similarity">
    <text evidence="7">Belongs to the ThrE exporter (TC 2.A.79) family.</text>
</comment>
<keyword evidence="11" id="KW-1185">Reference proteome</keyword>
<dbReference type="RefSeq" id="WP_019149320.1">
    <property type="nucleotide sequence ID" value="NZ_JBBMFL010000011.1"/>
</dbReference>
<evidence type="ECO:0000313" key="11">
    <source>
        <dbReference type="Proteomes" id="UP001460202"/>
    </source>
</evidence>
<evidence type="ECO:0000256" key="1">
    <source>
        <dbReference type="ARBA" id="ARBA00004651"/>
    </source>
</evidence>
<protein>
    <submittedName>
        <fullName evidence="10">Threonine/serine exporter family protein</fullName>
    </submittedName>
</protein>
<reference evidence="10 11" key="1">
    <citation type="submission" date="2024-03" db="EMBL/GenBank/DDBJ databases">
        <title>Human intestinal bacterial collection.</title>
        <authorList>
            <person name="Pauvert C."/>
            <person name="Hitch T.C.A."/>
            <person name="Clavel T."/>
        </authorList>
    </citation>
    <scope>NUCLEOTIDE SEQUENCE [LARGE SCALE GENOMIC DNA]</scope>
    <source>
        <strain evidence="10 11">CLA-KB-H122</strain>
    </source>
</reference>
<feature type="transmembrane region" description="Helical" evidence="8">
    <location>
        <begin position="55"/>
        <end position="74"/>
    </location>
</feature>
<dbReference type="InterPro" id="IPR024528">
    <property type="entry name" value="ThrE_2"/>
</dbReference>
<evidence type="ECO:0000256" key="8">
    <source>
        <dbReference type="SAM" id="Phobius"/>
    </source>
</evidence>
<comment type="caution">
    <text evidence="10">The sequence shown here is derived from an EMBL/GenBank/DDBJ whole genome shotgun (WGS) entry which is preliminary data.</text>
</comment>
<evidence type="ECO:0000256" key="5">
    <source>
        <dbReference type="ARBA" id="ARBA00022989"/>
    </source>
</evidence>
<feature type="transmembrane region" description="Helical" evidence="8">
    <location>
        <begin position="6"/>
        <end position="23"/>
    </location>
</feature>
<evidence type="ECO:0000256" key="6">
    <source>
        <dbReference type="ARBA" id="ARBA00023136"/>
    </source>
</evidence>
<dbReference type="PANTHER" id="PTHR34390:SF1">
    <property type="entry name" value="SUCCINATE TRANSPORTER SUBUNIT YJJB-RELATED"/>
    <property type="match status" value="1"/>
</dbReference>
<feature type="domain" description="Threonine/Serine exporter ThrE" evidence="9">
    <location>
        <begin position="10"/>
        <end position="146"/>
    </location>
</feature>